<dbReference type="AlphaFoldDB" id="A0A8J4F2B7"/>
<organism evidence="3 4">
    <name type="scientific">Volvox africanus</name>
    <dbReference type="NCBI Taxonomy" id="51714"/>
    <lineage>
        <taxon>Eukaryota</taxon>
        <taxon>Viridiplantae</taxon>
        <taxon>Chlorophyta</taxon>
        <taxon>core chlorophytes</taxon>
        <taxon>Chlorophyceae</taxon>
        <taxon>CS clade</taxon>
        <taxon>Chlamydomonadales</taxon>
        <taxon>Volvocaceae</taxon>
        <taxon>Volvox</taxon>
    </lineage>
</organism>
<feature type="transmembrane region" description="Helical" evidence="2">
    <location>
        <begin position="42"/>
        <end position="60"/>
    </location>
</feature>
<dbReference type="Proteomes" id="UP000747399">
    <property type="component" value="Unassembled WGS sequence"/>
</dbReference>
<evidence type="ECO:0000313" key="3">
    <source>
        <dbReference type="EMBL" id="GIL57094.1"/>
    </source>
</evidence>
<evidence type="ECO:0000256" key="1">
    <source>
        <dbReference type="SAM" id="MobiDB-lite"/>
    </source>
</evidence>
<evidence type="ECO:0000313" key="4">
    <source>
        <dbReference type="Proteomes" id="UP000747399"/>
    </source>
</evidence>
<accession>A0A8J4F2B7</accession>
<feature type="region of interest" description="Disordered" evidence="1">
    <location>
        <begin position="133"/>
        <end position="153"/>
    </location>
</feature>
<keyword evidence="2" id="KW-0812">Transmembrane</keyword>
<sequence>MLQALKDFQIQRFNDVVALADIAQTAWQQQQLPASGDVPKSAQYTAMGILVAAQLVMILLSRRGRRIIFLTVDTVLAVLLVVVLLIAILSLPIGAVYIGLRGSIMMARSLAENFTTMGRVLRPLLALIGQAAAAPAGSGGGGGGVTDSAASRS</sequence>
<dbReference type="EMBL" id="BNCO01000026">
    <property type="protein sequence ID" value="GIL57094.1"/>
    <property type="molecule type" value="Genomic_DNA"/>
</dbReference>
<gene>
    <name evidence="3" type="ORF">Vafri_12369</name>
</gene>
<name>A0A8J4F2B7_9CHLO</name>
<keyword evidence="2" id="KW-0472">Membrane</keyword>
<evidence type="ECO:0000256" key="2">
    <source>
        <dbReference type="SAM" id="Phobius"/>
    </source>
</evidence>
<reference evidence="3" key="1">
    <citation type="journal article" date="2021" name="Proc. Natl. Acad. Sci. U.S.A.">
        <title>Three genomes in the algal genus Volvox reveal the fate of a haploid sex-determining region after a transition to homothallism.</title>
        <authorList>
            <person name="Yamamoto K."/>
            <person name="Hamaji T."/>
            <person name="Kawai-Toyooka H."/>
            <person name="Matsuzaki R."/>
            <person name="Takahashi F."/>
            <person name="Nishimura Y."/>
            <person name="Kawachi M."/>
            <person name="Noguchi H."/>
            <person name="Minakuchi Y."/>
            <person name="Umen J.G."/>
            <person name="Toyoda A."/>
            <person name="Nozaki H."/>
        </authorList>
    </citation>
    <scope>NUCLEOTIDE SEQUENCE</scope>
    <source>
        <strain evidence="3">NIES-3780</strain>
    </source>
</reference>
<feature type="transmembrane region" description="Helical" evidence="2">
    <location>
        <begin position="67"/>
        <end position="100"/>
    </location>
</feature>
<protein>
    <submittedName>
        <fullName evidence="3">Uncharacterized protein</fullName>
    </submittedName>
</protein>
<keyword evidence="4" id="KW-1185">Reference proteome</keyword>
<keyword evidence="2" id="KW-1133">Transmembrane helix</keyword>
<comment type="caution">
    <text evidence="3">The sequence shown here is derived from an EMBL/GenBank/DDBJ whole genome shotgun (WGS) entry which is preliminary data.</text>
</comment>
<proteinExistence type="predicted"/>